<evidence type="ECO:0000256" key="4">
    <source>
        <dbReference type="ARBA" id="ARBA00035245"/>
    </source>
</evidence>
<dbReference type="InterPro" id="IPR031309">
    <property type="entry name" value="Ribosomal_uL5_C"/>
</dbReference>
<evidence type="ECO:0000259" key="8">
    <source>
        <dbReference type="Pfam" id="PF00673"/>
    </source>
</evidence>
<dbReference type="InterPro" id="IPR022803">
    <property type="entry name" value="Ribosomal_uL5_dom_sf"/>
</dbReference>
<proteinExistence type="inferred from homology"/>
<dbReference type="Gene3D" id="3.30.1440.10">
    <property type="match status" value="1"/>
</dbReference>
<dbReference type="GO" id="GO:0006412">
    <property type="term" value="P:translation"/>
    <property type="evidence" value="ECO:0007669"/>
    <property type="project" value="UniProtKB-UniRule"/>
</dbReference>
<comment type="function">
    <text evidence="5">This is 1 of the proteins that bind and probably mediate the attachment of the 5S RNA into the large ribosomal subunit, where it forms part of the central protuberance. In the 70S ribosome it contacts protein S13 of the 30S subunit (bridge B1b), connecting the 2 subunits; this bridge is implicated in subunit movement. Contacts the P site tRNA; the 5S rRNA and some of its associated proteins might help stabilize positioning of ribosome-bound tRNAs.</text>
</comment>
<evidence type="ECO:0000256" key="2">
    <source>
        <dbReference type="ARBA" id="ARBA00022980"/>
    </source>
</evidence>
<dbReference type="GO" id="GO:0000049">
    <property type="term" value="F:tRNA binding"/>
    <property type="evidence" value="ECO:0007669"/>
    <property type="project" value="UniProtKB-UniRule"/>
</dbReference>
<evidence type="ECO:0000256" key="3">
    <source>
        <dbReference type="ARBA" id="ARBA00023274"/>
    </source>
</evidence>
<dbReference type="Proteomes" id="UP000033861">
    <property type="component" value="Unassembled WGS sequence"/>
</dbReference>
<dbReference type="PATRIC" id="fig|1618404.3.peg.27"/>
<dbReference type="InterPro" id="IPR020929">
    <property type="entry name" value="Ribosomal_uL5_CS"/>
</dbReference>
<dbReference type="GO" id="GO:0003735">
    <property type="term" value="F:structural constituent of ribosome"/>
    <property type="evidence" value="ECO:0007669"/>
    <property type="project" value="InterPro"/>
</dbReference>
<dbReference type="GO" id="GO:1990904">
    <property type="term" value="C:ribonucleoprotein complex"/>
    <property type="evidence" value="ECO:0007669"/>
    <property type="project" value="UniProtKB-KW"/>
</dbReference>
<dbReference type="InterPro" id="IPR020930">
    <property type="entry name" value="Ribosomal_uL5_bac-type"/>
</dbReference>
<dbReference type="Pfam" id="PF00673">
    <property type="entry name" value="Ribosomal_L5_C"/>
    <property type="match status" value="1"/>
</dbReference>
<dbReference type="AlphaFoldDB" id="A0A0G1HKY0"/>
<feature type="domain" description="Large ribosomal subunit protein uL5 C-terminal" evidence="8">
    <location>
        <begin position="86"/>
        <end position="178"/>
    </location>
</feature>
<dbReference type="GO" id="GO:0019843">
    <property type="term" value="F:rRNA binding"/>
    <property type="evidence" value="ECO:0007669"/>
    <property type="project" value="UniProtKB-UniRule"/>
</dbReference>
<sequence length="182" mass="20497">MTQTLKDQYQKEIRPALQKELGLKSIEAVPKMVKITVNTSSKDFKTDKEFLDKTKGWLSTITGQTPMETRSKKSIAAFNLREGDVVGLKTTLRGDRMYDFFQKLIGIVLPRIKDFQGVSRTTFDKNGNYTLGLSEQIVFPEIEYDKIGRIQGLEMTISTSADDSVQAEKLLTSLGMPFTKTA</sequence>
<evidence type="ECO:0000256" key="1">
    <source>
        <dbReference type="ARBA" id="ARBA00008553"/>
    </source>
</evidence>
<evidence type="ECO:0000256" key="5">
    <source>
        <dbReference type="HAMAP-Rule" id="MF_01333"/>
    </source>
</evidence>
<name>A0A0G1HKY0_9BACT</name>
<dbReference type="FunFam" id="3.30.1440.10:FF:000001">
    <property type="entry name" value="50S ribosomal protein L5"/>
    <property type="match status" value="1"/>
</dbReference>
<dbReference type="InterPro" id="IPR031310">
    <property type="entry name" value="Ribosomal_uL5_N"/>
</dbReference>
<evidence type="ECO:0000259" key="7">
    <source>
        <dbReference type="Pfam" id="PF00281"/>
    </source>
</evidence>
<protein>
    <recommendedName>
        <fullName evidence="4 5">Large ribosomal subunit protein uL5</fullName>
    </recommendedName>
</protein>
<keyword evidence="5" id="KW-0699">rRNA-binding</keyword>
<dbReference type="NCBIfam" id="NF000585">
    <property type="entry name" value="PRK00010.1"/>
    <property type="match status" value="1"/>
</dbReference>
<evidence type="ECO:0000313" key="9">
    <source>
        <dbReference type="EMBL" id="KKT47238.1"/>
    </source>
</evidence>
<comment type="similarity">
    <text evidence="1 5 6">Belongs to the universal ribosomal protein uL5 family.</text>
</comment>
<gene>
    <name evidence="5" type="primary">rplE</name>
    <name evidence="9" type="ORF">UW35_C0001G0027</name>
</gene>
<keyword evidence="5" id="KW-0820">tRNA-binding</keyword>
<comment type="caution">
    <text evidence="9">The sequence shown here is derived from an EMBL/GenBank/DDBJ whole genome shotgun (WGS) entry which is preliminary data.</text>
</comment>
<keyword evidence="2 5" id="KW-0689">Ribosomal protein</keyword>
<dbReference type="HAMAP" id="MF_01333_B">
    <property type="entry name" value="Ribosomal_uL5_B"/>
    <property type="match status" value="1"/>
</dbReference>
<feature type="domain" description="Large ribosomal subunit protein uL5 N-terminal" evidence="7">
    <location>
        <begin position="28"/>
        <end position="81"/>
    </location>
</feature>
<dbReference type="STRING" id="1618404.UW35_C0001G0027"/>
<accession>A0A0G1HKY0</accession>
<comment type="subunit">
    <text evidence="5">Part of the 50S ribosomal subunit; part of the 5S rRNA/L5/L18/L25 subcomplex. Contacts the 5S rRNA and the P site tRNA. Forms a bridge to the 30S subunit in the 70S ribosome.</text>
</comment>
<keyword evidence="5" id="KW-0694">RNA-binding</keyword>
<dbReference type="PIRSF" id="PIRSF002161">
    <property type="entry name" value="Ribosomal_L5"/>
    <property type="match status" value="1"/>
</dbReference>
<evidence type="ECO:0000256" key="6">
    <source>
        <dbReference type="RuleBase" id="RU003930"/>
    </source>
</evidence>
<dbReference type="PROSITE" id="PS00358">
    <property type="entry name" value="RIBOSOMAL_L5"/>
    <property type="match status" value="1"/>
</dbReference>
<evidence type="ECO:0000313" key="10">
    <source>
        <dbReference type="Proteomes" id="UP000033861"/>
    </source>
</evidence>
<dbReference type="PANTHER" id="PTHR11994">
    <property type="entry name" value="60S RIBOSOMAL PROTEIN L11-RELATED"/>
    <property type="match status" value="1"/>
</dbReference>
<keyword evidence="3 5" id="KW-0687">Ribonucleoprotein</keyword>
<dbReference type="Pfam" id="PF00281">
    <property type="entry name" value="Ribosomal_L5"/>
    <property type="match status" value="1"/>
</dbReference>
<reference evidence="9 10" key="1">
    <citation type="journal article" date="2015" name="Nature">
        <title>rRNA introns, odd ribosomes, and small enigmatic genomes across a large radiation of phyla.</title>
        <authorList>
            <person name="Brown C.T."/>
            <person name="Hug L.A."/>
            <person name="Thomas B.C."/>
            <person name="Sharon I."/>
            <person name="Castelle C.J."/>
            <person name="Singh A."/>
            <person name="Wilkins M.J."/>
            <person name="Williams K.H."/>
            <person name="Banfield J.F."/>
        </authorList>
    </citation>
    <scope>NUCLEOTIDE SEQUENCE [LARGE SCALE GENOMIC DNA]</scope>
</reference>
<dbReference type="GO" id="GO:0005840">
    <property type="term" value="C:ribosome"/>
    <property type="evidence" value="ECO:0007669"/>
    <property type="project" value="UniProtKB-KW"/>
</dbReference>
<dbReference type="InterPro" id="IPR002132">
    <property type="entry name" value="Ribosomal_uL5"/>
</dbReference>
<dbReference type="SUPFAM" id="SSF55282">
    <property type="entry name" value="RL5-like"/>
    <property type="match status" value="1"/>
</dbReference>
<organism evidence="9 10">
    <name type="scientific">Candidatus Collierbacteria bacterium GW2011_GWF2_44_15</name>
    <dbReference type="NCBI Taxonomy" id="1618404"/>
    <lineage>
        <taxon>Bacteria</taxon>
        <taxon>Candidatus Collieribacteriota</taxon>
    </lineage>
</organism>
<dbReference type="EMBL" id="LCHZ01000001">
    <property type="protein sequence ID" value="KKT47238.1"/>
    <property type="molecule type" value="Genomic_DNA"/>
</dbReference>